<organism evidence="2 3">
    <name type="scientific">Rhizoctonia solani 123E</name>
    <dbReference type="NCBI Taxonomy" id="1423351"/>
    <lineage>
        <taxon>Eukaryota</taxon>
        <taxon>Fungi</taxon>
        <taxon>Dikarya</taxon>
        <taxon>Basidiomycota</taxon>
        <taxon>Agaricomycotina</taxon>
        <taxon>Agaricomycetes</taxon>
        <taxon>Cantharellales</taxon>
        <taxon>Ceratobasidiaceae</taxon>
        <taxon>Rhizoctonia</taxon>
    </lineage>
</organism>
<keyword evidence="3" id="KW-1185">Reference proteome</keyword>
<comment type="caution">
    <text evidence="2">The sequence shown here is derived from an EMBL/GenBank/DDBJ whole genome shotgun (WGS) entry which is preliminary data.</text>
</comment>
<feature type="non-terminal residue" evidence="2">
    <location>
        <position position="1"/>
    </location>
</feature>
<proteinExistence type="predicted"/>
<dbReference type="HOGENOM" id="CLU_2256547_0_0_1"/>
<feature type="compositionally biased region" description="Polar residues" evidence="1">
    <location>
        <begin position="1"/>
        <end position="20"/>
    </location>
</feature>
<name>A0A074RPJ7_9AGAM</name>
<dbReference type="Proteomes" id="UP000027456">
    <property type="component" value="Unassembled WGS sequence"/>
</dbReference>
<sequence>PAQCQQCANTISKTQSQRLSQMRRKPRDPPRLCPPDPSRLLSTMVPLETAYSQTPTPTHPDAQPQPLKPPSHKGRIHTQAQTLNHAPRQPREKRTLGASSRGGL</sequence>
<gene>
    <name evidence="2" type="ORF">V565_116180</name>
</gene>
<protein>
    <submittedName>
        <fullName evidence="2">Uncharacterized protein</fullName>
    </submittedName>
</protein>
<evidence type="ECO:0000256" key="1">
    <source>
        <dbReference type="SAM" id="MobiDB-lite"/>
    </source>
</evidence>
<dbReference type="AlphaFoldDB" id="A0A074RPJ7"/>
<reference evidence="2 3" key="1">
    <citation type="submission" date="2013-12" db="EMBL/GenBank/DDBJ databases">
        <authorList>
            <person name="Cubeta M."/>
            <person name="Pakala S."/>
            <person name="Fedorova N."/>
            <person name="Thomas E."/>
            <person name="Dean R."/>
            <person name="Jabaji S."/>
            <person name="Neate S."/>
            <person name="Toda T."/>
            <person name="Tavantzis S."/>
            <person name="Vilgalys R."/>
            <person name="Bharathan N."/>
            <person name="Pakala S."/>
            <person name="Losada L.S."/>
            <person name="Zafar N."/>
            <person name="Nierman W."/>
        </authorList>
    </citation>
    <scope>NUCLEOTIDE SEQUENCE [LARGE SCALE GENOMIC DNA]</scope>
    <source>
        <strain evidence="2 3">123E</strain>
    </source>
</reference>
<evidence type="ECO:0000313" key="2">
    <source>
        <dbReference type="EMBL" id="KEP48764.1"/>
    </source>
</evidence>
<feature type="region of interest" description="Disordered" evidence="1">
    <location>
        <begin position="1"/>
        <end position="104"/>
    </location>
</feature>
<evidence type="ECO:0000313" key="3">
    <source>
        <dbReference type="Proteomes" id="UP000027456"/>
    </source>
</evidence>
<dbReference type="EMBL" id="AZST01000459">
    <property type="protein sequence ID" value="KEP48764.1"/>
    <property type="molecule type" value="Genomic_DNA"/>
</dbReference>
<accession>A0A074RPJ7</accession>